<reference evidence="1 2" key="1">
    <citation type="submission" date="2024-04" db="EMBL/GenBank/DDBJ databases">
        <title>Defined microbial consortia suppress multidrug-resistant proinflammatory Enterobacteriaceae via ecological control.</title>
        <authorList>
            <person name="Furuichi M."/>
            <person name="Kawaguchi T."/>
            <person name="Pust M."/>
            <person name="Yasuma K."/>
            <person name="Plichta D."/>
            <person name="Hasegawa N."/>
            <person name="Ohya T."/>
            <person name="Bhattarai S."/>
            <person name="Sasajima S."/>
            <person name="Aoto Y."/>
            <person name="Tuganbaev T."/>
            <person name="Yaginuma M."/>
            <person name="Ueda M."/>
            <person name="Okahashi N."/>
            <person name="Amafuji K."/>
            <person name="Kiridooshi Y."/>
            <person name="Sugita K."/>
            <person name="Strazar M."/>
            <person name="Skelly A."/>
            <person name="Suda W."/>
            <person name="Hattori M."/>
            <person name="Nakamoto N."/>
            <person name="Caballero S."/>
            <person name="Norman J."/>
            <person name="Olle B."/>
            <person name="Tanoue T."/>
            <person name="Arita M."/>
            <person name="Bucci V."/>
            <person name="Atarashi K."/>
            <person name="Xavier R."/>
            <person name="Honda K."/>
        </authorList>
    </citation>
    <scope>NUCLEOTIDE SEQUENCE [LARGE SCALE GENOMIC DNA]</scope>
    <source>
        <strain evidence="2">k04-0078-D8-1</strain>
    </source>
</reference>
<evidence type="ECO:0000313" key="2">
    <source>
        <dbReference type="Proteomes" id="UP001600943"/>
    </source>
</evidence>
<gene>
    <name evidence="1" type="ORF">K040078D81_45480</name>
</gene>
<proteinExistence type="predicted"/>
<keyword evidence="2" id="KW-1185">Reference proteome</keyword>
<sequence>MDVKNNEGYTNIPEAVAVFRVDRERERLAWIRRKRAGRAIFLIKLFLDFMGYEVVGRISIKERETGYTYK</sequence>
<dbReference type="RefSeq" id="WP_390408875.1">
    <property type="nucleotide sequence ID" value="NZ_BAABYW010000001.1"/>
</dbReference>
<comment type="caution">
    <text evidence="1">The sequence shown here is derived from an EMBL/GenBank/DDBJ whole genome shotgun (WGS) entry which is preliminary data.</text>
</comment>
<dbReference type="Proteomes" id="UP001600943">
    <property type="component" value="Unassembled WGS sequence"/>
</dbReference>
<organism evidence="1 2">
    <name type="scientific">Blautia hominis</name>
    <dbReference type="NCBI Taxonomy" id="2025493"/>
    <lineage>
        <taxon>Bacteria</taxon>
        <taxon>Bacillati</taxon>
        <taxon>Bacillota</taxon>
        <taxon>Clostridia</taxon>
        <taxon>Lachnospirales</taxon>
        <taxon>Lachnospiraceae</taxon>
        <taxon>Blautia</taxon>
    </lineage>
</organism>
<dbReference type="EMBL" id="BAABYW010000001">
    <property type="protein sequence ID" value="GAA6410431.1"/>
    <property type="molecule type" value="Genomic_DNA"/>
</dbReference>
<name>A0ABQ0BG45_9FIRM</name>
<accession>A0ABQ0BG45</accession>
<evidence type="ECO:0000313" key="1">
    <source>
        <dbReference type="EMBL" id="GAA6410431.1"/>
    </source>
</evidence>
<protein>
    <submittedName>
        <fullName evidence="1">Uncharacterized protein</fullName>
    </submittedName>
</protein>